<feature type="compositionally biased region" description="Basic residues" evidence="7">
    <location>
        <begin position="1"/>
        <end position="21"/>
    </location>
</feature>
<reference evidence="8" key="1">
    <citation type="submission" date="2022-07" db="EMBL/GenBank/DDBJ databases">
        <title>Fungi with potential for degradation of polypropylene.</title>
        <authorList>
            <person name="Gostincar C."/>
        </authorList>
    </citation>
    <scope>NUCLEOTIDE SEQUENCE</scope>
    <source>
        <strain evidence="8">EXF-13308</strain>
    </source>
</reference>
<dbReference type="SUPFAM" id="SSF48371">
    <property type="entry name" value="ARM repeat"/>
    <property type="match status" value="1"/>
</dbReference>
<dbReference type="InterPro" id="IPR016024">
    <property type="entry name" value="ARM-type_fold"/>
</dbReference>
<evidence type="ECO:0000256" key="6">
    <source>
        <dbReference type="ARBA" id="ARBA00031929"/>
    </source>
</evidence>
<comment type="caution">
    <text evidence="8">The sequence shown here is derived from an EMBL/GenBank/DDBJ whole genome shotgun (WGS) entry which is preliminary data.</text>
</comment>
<dbReference type="GO" id="GO:0000480">
    <property type="term" value="P:endonucleolytic cleavage in 5'-ETS of tricistronic rRNA transcript (SSU-rRNA, 5.8S rRNA, LSU-rRNA)"/>
    <property type="evidence" value="ECO:0007669"/>
    <property type="project" value="TreeGrafter"/>
</dbReference>
<dbReference type="GO" id="GO:0000056">
    <property type="term" value="P:ribosomal small subunit export from nucleus"/>
    <property type="evidence" value="ECO:0007669"/>
    <property type="project" value="TreeGrafter"/>
</dbReference>
<dbReference type="Pfam" id="PF22493">
    <property type="entry name" value="PUF_NOP9"/>
    <property type="match status" value="1"/>
</dbReference>
<dbReference type="AlphaFoldDB" id="A0AA38RHN3"/>
<feature type="compositionally biased region" description="Basic and acidic residues" evidence="7">
    <location>
        <begin position="32"/>
        <end position="45"/>
    </location>
</feature>
<name>A0AA38RHN3_9PEZI</name>
<dbReference type="Gene3D" id="1.25.10.10">
    <property type="entry name" value="Leucine-rich Repeat Variant"/>
    <property type="match status" value="2"/>
</dbReference>
<evidence type="ECO:0000256" key="4">
    <source>
        <dbReference type="ARBA" id="ARBA00024893"/>
    </source>
</evidence>
<dbReference type="GO" id="GO:0000472">
    <property type="term" value="P:endonucleolytic cleavage to generate mature 5'-end of SSU-rRNA from (SSU-rRNA, 5.8S rRNA, LSU-rRNA)"/>
    <property type="evidence" value="ECO:0007669"/>
    <property type="project" value="TreeGrafter"/>
</dbReference>
<protein>
    <recommendedName>
        <fullName evidence="2">Nucleolar protein 9</fullName>
    </recommendedName>
    <alternativeName>
        <fullName evidence="5 6">Pumilio domain-containing protein NOP9</fullName>
    </alternativeName>
</protein>
<gene>
    <name evidence="8" type="ORF">NKR23_g4798</name>
</gene>
<comment type="subcellular location">
    <subcellularLocation>
        <location evidence="1">Nucleus</location>
        <location evidence="1">Nucleolus</location>
    </subcellularLocation>
</comment>
<dbReference type="InterPro" id="IPR040000">
    <property type="entry name" value="NOP9"/>
</dbReference>
<evidence type="ECO:0000256" key="7">
    <source>
        <dbReference type="SAM" id="MobiDB-lite"/>
    </source>
</evidence>
<keyword evidence="9" id="KW-1185">Reference proteome</keyword>
<evidence type="ECO:0000313" key="8">
    <source>
        <dbReference type="EMBL" id="KAJ9148491.1"/>
    </source>
</evidence>
<dbReference type="InterPro" id="IPR001313">
    <property type="entry name" value="Pumilio_RNA-bd_rpt"/>
</dbReference>
<comment type="function">
    <text evidence="4">RNA-binding nucleolar protein required for pre-rRNA processing. Involved in production of 18S rRNA and assembly of small ribosomal subunit.</text>
</comment>
<dbReference type="GO" id="GO:0003723">
    <property type="term" value="F:RNA binding"/>
    <property type="evidence" value="ECO:0007669"/>
    <property type="project" value="InterPro"/>
</dbReference>
<evidence type="ECO:0000256" key="3">
    <source>
        <dbReference type="ARBA" id="ARBA00022737"/>
    </source>
</evidence>
<sequence length="700" mass="78536">MGKERKSKRQLVRDEKRKKKRDRELGEEEAAQEAKRQRREERKDEEVDYIPLDDDEKRPRTEPDREFFGMLADEEQEYFRRSDELLELNDFATVEDRDIFLENVYREARGKELKLASSQSCSRLMERLILLSNTRQKKHLFEAFASHFVSLVTHRFASHCCETLFIQSAPVVTRELGGLQEENTANAQDDPEAGVQASMEELFLLTLDELEQHLSYLISDRFGSHTLRVLLVVLSGRPLDQVSTKSLLQSKRKEHISVPGVATNADELNAQSRGVPESFTLAIQKIIRDTTSSMDETALRVLATHPTGNPVLQLLLELDMTLNAKKKDHEEQSLLSKLLPGAPQSLSDPSSPASEFVSSMLYDPIGSRLLETIVAHCPGKVFKGLQTNFFGPRIQAFARNDIASYSAIRALNRMSKEDLAAAVGQILPEVPRLLEMGRYNVLKTLFERCRVRNRANEIDKLLKAVYDAYGSGAQSLVPKLCFAEDGEDTSEKKKDPQQFAKNQVAMVSHGSQLVTALLGVGGAPAKAVQSSLMSLDNEKVLHLATSSAPTLSVITTALATPSKIPNFHKALVAGLAQHTKELATSQWGHNVLNAIVPLPLKGPDRSVPLHLKEAIMTTLATQERELRDSWMGRSVWRTWKGDLWKRKRPDWIRWVKEFDTVSAQEDTASKPWNSSKNIARNPKGKAFGGDKTARDVQPTA</sequence>
<feature type="compositionally biased region" description="Polar residues" evidence="7">
    <location>
        <begin position="665"/>
        <end position="678"/>
    </location>
</feature>
<evidence type="ECO:0000313" key="9">
    <source>
        <dbReference type="Proteomes" id="UP001174694"/>
    </source>
</evidence>
<dbReference type="PANTHER" id="PTHR13102">
    <property type="entry name" value="NUCLEOLAR PROTEIN 9"/>
    <property type="match status" value="1"/>
</dbReference>
<proteinExistence type="predicted"/>
<accession>A0AA38RHN3</accession>
<evidence type="ECO:0000256" key="2">
    <source>
        <dbReference type="ARBA" id="ARBA00016427"/>
    </source>
</evidence>
<dbReference type="GO" id="GO:0000447">
    <property type="term" value="P:endonucleolytic cleavage in ITS1 to separate SSU-rRNA from 5.8S rRNA and LSU-rRNA from tricistronic rRNA transcript (SSU-rRNA, 5.8S rRNA, LSU-rRNA)"/>
    <property type="evidence" value="ECO:0007669"/>
    <property type="project" value="TreeGrafter"/>
</dbReference>
<evidence type="ECO:0000256" key="5">
    <source>
        <dbReference type="ARBA" id="ARBA00030932"/>
    </source>
</evidence>
<dbReference type="InterPro" id="IPR011989">
    <property type="entry name" value="ARM-like"/>
</dbReference>
<dbReference type="EMBL" id="JANBVO010000012">
    <property type="protein sequence ID" value="KAJ9148491.1"/>
    <property type="molecule type" value="Genomic_DNA"/>
</dbReference>
<dbReference type="GO" id="GO:0030686">
    <property type="term" value="C:90S preribosome"/>
    <property type="evidence" value="ECO:0007669"/>
    <property type="project" value="TreeGrafter"/>
</dbReference>
<dbReference type="GO" id="GO:0030688">
    <property type="term" value="C:preribosome, small subunit precursor"/>
    <property type="evidence" value="ECO:0007669"/>
    <property type="project" value="TreeGrafter"/>
</dbReference>
<feature type="region of interest" description="Disordered" evidence="7">
    <location>
        <begin position="1"/>
        <end position="64"/>
    </location>
</feature>
<feature type="compositionally biased region" description="Basic and acidic residues" evidence="7">
    <location>
        <begin position="55"/>
        <end position="64"/>
    </location>
</feature>
<feature type="region of interest" description="Disordered" evidence="7">
    <location>
        <begin position="665"/>
        <end position="700"/>
    </location>
</feature>
<keyword evidence="3" id="KW-0677">Repeat</keyword>
<organism evidence="8 9">
    <name type="scientific">Pleurostoma richardsiae</name>
    <dbReference type="NCBI Taxonomy" id="41990"/>
    <lineage>
        <taxon>Eukaryota</taxon>
        <taxon>Fungi</taxon>
        <taxon>Dikarya</taxon>
        <taxon>Ascomycota</taxon>
        <taxon>Pezizomycotina</taxon>
        <taxon>Sordariomycetes</taxon>
        <taxon>Sordariomycetidae</taxon>
        <taxon>Calosphaeriales</taxon>
        <taxon>Pleurostomataceae</taxon>
        <taxon>Pleurostoma</taxon>
    </lineage>
</organism>
<evidence type="ECO:0000256" key="1">
    <source>
        <dbReference type="ARBA" id="ARBA00004604"/>
    </source>
</evidence>
<dbReference type="GO" id="GO:0005730">
    <property type="term" value="C:nucleolus"/>
    <property type="evidence" value="ECO:0007669"/>
    <property type="project" value="UniProtKB-SubCell"/>
</dbReference>
<dbReference type="Proteomes" id="UP001174694">
    <property type="component" value="Unassembled WGS sequence"/>
</dbReference>
<dbReference type="PANTHER" id="PTHR13102:SF0">
    <property type="entry name" value="NUCLEOLAR PROTEIN 9"/>
    <property type="match status" value="1"/>
</dbReference>